<keyword evidence="3" id="KW-1185">Reference proteome</keyword>
<feature type="region of interest" description="Disordered" evidence="1">
    <location>
        <begin position="64"/>
        <end position="120"/>
    </location>
</feature>
<dbReference type="GeneID" id="24105993"/>
<sequence>MDGWNRLRPSRAGNFFHRNRAKSIFQIGTNRNRHRAEVSRNRNQRALPARAAQIGGRLGFRAKSIDPFRRRNTGFPTKKFSNLKRSHKPQRRRPAEREQRKDEPKAAAIGLLRANPASRE</sequence>
<reference evidence="3" key="1">
    <citation type="journal article" date="2013" name="Genome Announc.">
        <title>Draft genome sequence of the basidiomycetous yeast-like fungus Pseudozyma hubeiensis SY62, which produces an abundant amount of the biosurfactant mannosylerythritol lipids.</title>
        <authorList>
            <person name="Konishi M."/>
            <person name="Hatada Y."/>
            <person name="Horiuchi J."/>
        </authorList>
    </citation>
    <scope>NUCLEOTIDE SEQUENCE [LARGE SCALE GENOMIC DNA]</scope>
    <source>
        <strain evidence="3">SY62</strain>
    </source>
</reference>
<dbReference type="AlphaFoldDB" id="R9NX70"/>
<feature type="compositionally biased region" description="Basic and acidic residues" evidence="1">
    <location>
        <begin position="93"/>
        <end position="105"/>
    </location>
</feature>
<dbReference type="Proteomes" id="UP000014071">
    <property type="component" value="Unassembled WGS sequence"/>
</dbReference>
<name>R9NX70_PSEHS</name>
<dbReference type="HOGENOM" id="CLU_2050663_0_0_1"/>
<dbReference type="RefSeq" id="XP_012186714.1">
    <property type="nucleotide sequence ID" value="XM_012331324.1"/>
</dbReference>
<dbReference type="EMBL" id="DF238772">
    <property type="protein sequence ID" value="GAC93127.1"/>
    <property type="molecule type" value="Genomic_DNA"/>
</dbReference>
<evidence type="ECO:0000256" key="1">
    <source>
        <dbReference type="SAM" id="MobiDB-lite"/>
    </source>
</evidence>
<evidence type="ECO:0000313" key="3">
    <source>
        <dbReference type="Proteomes" id="UP000014071"/>
    </source>
</evidence>
<gene>
    <name evidence="2" type="ORF">PHSY_000689</name>
</gene>
<feature type="compositionally biased region" description="Basic residues" evidence="1">
    <location>
        <begin position="81"/>
        <end position="92"/>
    </location>
</feature>
<proteinExistence type="predicted"/>
<organism evidence="2 3">
    <name type="scientific">Pseudozyma hubeiensis (strain SY62)</name>
    <name type="common">Yeast</name>
    <dbReference type="NCBI Taxonomy" id="1305764"/>
    <lineage>
        <taxon>Eukaryota</taxon>
        <taxon>Fungi</taxon>
        <taxon>Dikarya</taxon>
        <taxon>Basidiomycota</taxon>
        <taxon>Ustilaginomycotina</taxon>
        <taxon>Ustilaginomycetes</taxon>
        <taxon>Ustilaginales</taxon>
        <taxon>Ustilaginaceae</taxon>
        <taxon>Pseudozyma</taxon>
    </lineage>
</organism>
<protein>
    <submittedName>
        <fullName evidence="2">Uncharacterized protein</fullName>
    </submittedName>
</protein>
<evidence type="ECO:0000313" key="2">
    <source>
        <dbReference type="EMBL" id="GAC93127.1"/>
    </source>
</evidence>
<accession>R9NX70</accession>